<protein>
    <submittedName>
        <fullName evidence="3">Uncharacterized protein</fullName>
    </submittedName>
</protein>
<evidence type="ECO:0000313" key="4">
    <source>
        <dbReference type="Proteomes" id="UP001162640"/>
    </source>
</evidence>
<feature type="region of interest" description="Disordered" evidence="2">
    <location>
        <begin position="475"/>
        <end position="565"/>
    </location>
</feature>
<dbReference type="InterPro" id="IPR010994">
    <property type="entry name" value="RuvA_2-like"/>
</dbReference>
<feature type="region of interest" description="Disordered" evidence="2">
    <location>
        <begin position="388"/>
        <end position="419"/>
    </location>
</feature>
<organism evidence="3 4">
    <name type="scientific">Triparma laevis f. inornata</name>
    <dbReference type="NCBI Taxonomy" id="1714386"/>
    <lineage>
        <taxon>Eukaryota</taxon>
        <taxon>Sar</taxon>
        <taxon>Stramenopiles</taxon>
        <taxon>Ochrophyta</taxon>
        <taxon>Bolidophyceae</taxon>
        <taxon>Parmales</taxon>
        <taxon>Triparmaceae</taxon>
        <taxon>Triparma</taxon>
    </lineage>
</organism>
<dbReference type="EMBL" id="BLQM01000010">
    <property type="protein sequence ID" value="GMH49532.1"/>
    <property type="molecule type" value="Genomic_DNA"/>
</dbReference>
<sequence>MTTITHFSLPPPSAPSLLILSPPISAQPLTYLQSTLKGLKNLAFPTKVQISEVHCNKLYVLEESIVRLNEIKGLRKCPTISIPSLQYLNKLLRQHSTILNSKTSFPLLTFPATSILLLPSPPSGLLQEVNSSARSLSNLKVCLTSGNLRKMKWRDDCLTRVLYSLENVTDVAWVGEGFEGGKWYHNEGTVKRSAPTFSLTSSSRVSKKPKTTTTTTTNHKSSFLAPLNPTPPTRGKPSKMFSALTPGTVTTVKSIITSAKRHEPSSPQRSLQMLQSVQSKYLKGYSKLGGKIERLKNRVDREKEAEKNLRDILGDTPLKRLSTPIKGPAKRVIQEEESPEKPAVKISAFGTPMRVAIHEEEDNEFEAAERAALVKTPLRGTPMRVTVAEQEDDEEEEQQKVTTTKLASTPSKGPATRVTHAATPLKGPATRVAIEEVEEEEEPMQPTTNPPTKLAATPLKGPATRIAVATSPTSYDESAFLPPPAPSAASAPKPTSINSPAIPRKSAFTSTPLKSTPARVTTTVSEEGEEIETVVANPSTPTRKPFKVTGNSTVKPHTPKPSTPKNALLHLLNTGSEAELTILPGVGPKRATAIVKCRSESLFETASELTKAGVTQKQVIKILAFKFGDVEAENEENEEVVEVKETKTSRRRSVRA</sequence>
<feature type="coiled-coil region" evidence="1">
    <location>
        <begin position="285"/>
        <end position="312"/>
    </location>
</feature>
<feature type="compositionally biased region" description="Polar residues" evidence="2">
    <location>
        <begin position="400"/>
        <end position="411"/>
    </location>
</feature>
<keyword evidence="1" id="KW-0175">Coiled coil</keyword>
<feature type="compositionally biased region" description="Polar residues" evidence="2">
    <location>
        <begin position="507"/>
        <end position="525"/>
    </location>
</feature>
<dbReference type="Gene3D" id="1.10.150.280">
    <property type="entry name" value="AF1531-like domain"/>
    <property type="match status" value="1"/>
</dbReference>
<comment type="caution">
    <text evidence="3">The sequence shown here is derived from an EMBL/GenBank/DDBJ whole genome shotgun (WGS) entry which is preliminary data.</text>
</comment>
<evidence type="ECO:0000256" key="2">
    <source>
        <dbReference type="SAM" id="MobiDB-lite"/>
    </source>
</evidence>
<reference evidence="4" key="1">
    <citation type="journal article" date="2023" name="Commun. Biol.">
        <title>Genome analysis of Parmales, the sister group of diatoms, reveals the evolutionary specialization of diatoms from phago-mixotrophs to photoautotrophs.</title>
        <authorList>
            <person name="Ban H."/>
            <person name="Sato S."/>
            <person name="Yoshikawa S."/>
            <person name="Yamada K."/>
            <person name="Nakamura Y."/>
            <person name="Ichinomiya M."/>
            <person name="Sato N."/>
            <person name="Blanc-Mathieu R."/>
            <person name="Endo H."/>
            <person name="Kuwata A."/>
            <person name="Ogata H."/>
        </authorList>
    </citation>
    <scope>NUCLEOTIDE SEQUENCE [LARGE SCALE GENOMIC DNA]</scope>
</reference>
<dbReference type="AlphaFoldDB" id="A0A9W7DP77"/>
<feature type="compositionally biased region" description="Low complexity" evidence="2">
    <location>
        <begin position="211"/>
        <end position="222"/>
    </location>
</feature>
<proteinExistence type="predicted"/>
<feature type="region of interest" description="Disordered" evidence="2">
    <location>
        <begin position="438"/>
        <end position="458"/>
    </location>
</feature>
<feature type="region of interest" description="Disordered" evidence="2">
    <location>
        <begin position="633"/>
        <end position="656"/>
    </location>
</feature>
<evidence type="ECO:0000256" key="1">
    <source>
        <dbReference type="SAM" id="Coils"/>
    </source>
</evidence>
<gene>
    <name evidence="3" type="ORF">TL16_g00541</name>
</gene>
<evidence type="ECO:0000313" key="3">
    <source>
        <dbReference type="EMBL" id="GMH49532.1"/>
    </source>
</evidence>
<name>A0A9W7DP77_9STRA</name>
<feature type="region of interest" description="Disordered" evidence="2">
    <location>
        <begin position="200"/>
        <end position="237"/>
    </location>
</feature>
<dbReference type="Proteomes" id="UP001162640">
    <property type="component" value="Unassembled WGS sequence"/>
</dbReference>
<accession>A0A9W7DP77</accession>
<dbReference type="SUPFAM" id="SSF47781">
    <property type="entry name" value="RuvA domain 2-like"/>
    <property type="match status" value="1"/>
</dbReference>
<feature type="compositionally biased region" description="Low complexity" evidence="2">
    <location>
        <begin position="487"/>
        <end position="496"/>
    </location>
</feature>